<evidence type="ECO:0008006" key="4">
    <source>
        <dbReference type="Google" id="ProtNLM"/>
    </source>
</evidence>
<evidence type="ECO:0000313" key="3">
    <source>
        <dbReference type="Proteomes" id="UP000067626"/>
    </source>
</evidence>
<keyword evidence="3" id="KW-1185">Reference proteome</keyword>
<organism evidence="2 3">
    <name type="scientific">Chondromyces crocatus</name>
    <dbReference type="NCBI Taxonomy" id="52"/>
    <lineage>
        <taxon>Bacteria</taxon>
        <taxon>Pseudomonadati</taxon>
        <taxon>Myxococcota</taxon>
        <taxon>Polyangia</taxon>
        <taxon>Polyangiales</taxon>
        <taxon>Polyangiaceae</taxon>
        <taxon>Chondromyces</taxon>
    </lineage>
</organism>
<dbReference type="InterPro" id="IPR020719">
    <property type="entry name" value="RNA3'_term_phos_cycl-like_CS"/>
</dbReference>
<sequence length="299" mass="32425">MLIQASDLGAQLQIIDQETAARGLTVVTELRGNLPRGGGEVVARGYRGVDRLGRPITAVRVVSSRGLVLTLGPRSLRDLDHFRATELLAHPLLGDVPLDDDDIQRASLGDLNGDGSLDVVLRSEAGTLEVWSLRAFSATPYPIELTTLPTLALDIEPGSGLSLGGRPQPVETDQLQPDLLEIATFESGRYTGQSAAARAYHARRARELTTESRSPSTEPTAPDETTRLRRAIERAWYTLLAGRPRTEVLTALDKERVSSEHEGVFAAYRTRIARMGSRSAKTTTEKTPTGQGAETPARR</sequence>
<reference evidence="2 3" key="1">
    <citation type="submission" date="2015-07" db="EMBL/GenBank/DDBJ databases">
        <title>Genome analysis of myxobacterium Chondromyces crocatus Cm c5 reveals a high potential for natural compound synthesis and the genetic basis for the loss of fruiting body formation.</title>
        <authorList>
            <person name="Zaburannyi N."/>
            <person name="Bunk B."/>
            <person name="Maier J."/>
            <person name="Overmann J."/>
            <person name="Mueller R."/>
        </authorList>
    </citation>
    <scope>NUCLEOTIDE SEQUENCE [LARGE SCALE GENOMIC DNA]</scope>
    <source>
        <strain evidence="2 3">Cm c5</strain>
    </source>
</reference>
<protein>
    <recommendedName>
        <fullName evidence="4">VCBS repeat-containing protein</fullName>
    </recommendedName>
</protein>
<proteinExistence type="predicted"/>
<feature type="region of interest" description="Disordered" evidence="1">
    <location>
        <begin position="275"/>
        <end position="299"/>
    </location>
</feature>
<accession>A0A0K1EDH8</accession>
<gene>
    <name evidence="2" type="ORF">CMC5_028870</name>
</gene>
<dbReference type="PROSITE" id="PS01287">
    <property type="entry name" value="RTC"/>
    <property type="match status" value="1"/>
</dbReference>
<dbReference type="EMBL" id="CP012159">
    <property type="protein sequence ID" value="AKT38742.1"/>
    <property type="molecule type" value="Genomic_DNA"/>
</dbReference>
<feature type="compositionally biased region" description="Polar residues" evidence="1">
    <location>
        <begin position="279"/>
        <end position="292"/>
    </location>
</feature>
<dbReference type="AlphaFoldDB" id="A0A0K1EDH8"/>
<feature type="region of interest" description="Disordered" evidence="1">
    <location>
        <begin position="203"/>
        <end position="227"/>
    </location>
</feature>
<evidence type="ECO:0000313" key="2">
    <source>
        <dbReference type="EMBL" id="AKT38742.1"/>
    </source>
</evidence>
<dbReference type="KEGG" id="ccro:CMC5_028870"/>
<feature type="compositionally biased region" description="Low complexity" evidence="1">
    <location>
        <begin position="211"/>
        <end position="222"/>
    </location>
</feature>
<name>A0A0K1EDH8_CHOCO</name>
<dbReference type="Proteomes" id="UP000067626">
    <property type="component" value="Chromosome"/>
</dbReference>
<evidence type="ECO:0000256" key="1">
    <source>
        <dbReference type="SAM" id="MobiDB-lite"/>
    </source>
</evidence>